<proteinExistence type="predicted"/>
<accession>A0A5N5UAS0</accession>
<dbReference type="EMBL" id="QKKZ01000001">
    <property type="protein sequence ID" value="KAB7515720.1"/>
    <property type="molecule type" value="Genomic_DNA"/>
</dbReference>
<evidence type="ECO:0000313" key="6">
    <source>
        <dbReference type="Proteomes" id="UP000326302"/>
    </source>
</evidence>
<dbReference type="OrthoDB" id="223824at2157"/>
<sequence length="63" mass="6892">MSDDELPLRETDRAIPPQSPAIARQLAATDRELCHCLNCGRQLVAIRHGDSCLFCGSKAVVIE</sequence>
<protein>
    <submittedName>
        <fullName evidence="3">Uncharacterized protein</fullName>
    </submittedName>
</protein>
<feature type="region of interest" description="Disordered" evidence="1">
    <location>
        <begin position="1"/>
        <end position="20"/>
    </location>
</feature>
<dbReference type="AlphaFoldDB" id="A0A5N5UEB7"/>
<evidence type="ECO:0000256" key="1">
    <source>
        <dbReference type="SAM" id="MobiDB-lite"/>
    </source>
</evidence>
<dbReference type="Proteomes" id="UP000326207">
    <property type="component" value="Unassembled WGS sequence"/>
</dbReference>
<feature type="compositionally biased region" description="Basic and acidic residues" evidence="1">
    <location>
        <begin position="1"/>
        <end position="13"/>
    </location>
</feature>
<evidence type="ECO:0000313" key="3">
    <source>
        <dbReference type="EMBL" id="KAB7517065.1"/>
    </source>
</evidence>
<keyword evidence="7" id="KW-1185">Reference proteome</keyword>
<gene>
    <name evidence="2" type="ORF">DM867_00825</name>
    <name evidence="3" type="ORF">DMP03_06810</name>
    <name evidence="4" type="ORF">DP108_00720</name>
</gene>
<name>A0A5N5UEB7_9EURY</name>
<evidence type="ECO:0000313" key="5">
    <source>
        <dbReference type="Proteomes" id="UP000326207"/>
    </source>
</evidence>
<dbReference type="Proteomes" id="UP000326302">
    <property type="component" value="Unassembled WGS sequence"/>
</dbReference>
<reference evidence="5 6" key="1">
    <citation type="submission" date="2019-10" db="EMBL/GenBank/DDBJ databases">
        <title>Unraveling microbial dark matter from salterns through culturing: the case of the genus Halosegnis.</title>
        <authorList>
            <person name="Duran-Viseras A."/>
            <person name="Andrei A.-S."/>
            <person name="Vera-Gargallo B."/>
            <person name="Ghai R."/>
            <person name="Sanchez-Porro C."/>
            <person name="Ventosa A."/>
        </authorList>
    </citation>
    <scope>NUCLEOTIDE SEQUENCE [LARGE SCALE GENOMIC DNA]</scope>
    <source>
        <strain evidence="3 6">F17-44</strain>
        <strain evidence="2 7">F18-79</strain>
        <strain evidence="4 5">F19-13</strain>
    </source>
</reference>
<comment type="caution">
    <text evidence="3">The sequence shown here is derived from an EMBL/GenBank/DDBJ whole genome shotgun (WGS) entry which is preliminary data.</text>
</comment>
<evidence type="ECO:0000313" key="4">
    <source>
        <dbReference type="EMBL" id="KAB7519807.1"/>
    </source>
</evidence>
<evidence type="ECO:0000313" key="7">
    <source>
        <dbReference type="Proteomes" id="UP000326865"/>
    </source>
</evidence>
<dbReference type="Proteomes" id="UP000326865">
    <property type="component" value="Unassembled WGS sequence"/>
</dbReference>
<organism evidence="3 6">
    <name type="scientific">Halosegnis rubeus</name>
    <dbReference type="NCBI Taxonomy" id="2212850"/>
    <lineage>
        <taxon>Archaea</taxon>
        <taxon>Methanobacteriati</taxon>
        <taxon>Methanobacteriota</taxon>
        <taxon>Stenosarchaea group</taxon>
        <taxon>Halobacteria</taxon>
        <taxon>Halobacteriales</taxon>
        <taxon>Natronomonadaceae</taxon>
        <taxon>Halosegnis</taxon>
    </lineage>
</organism>
<accession>A0A5N5ULK7</accession>
<dbReference type="EMBL" id="QJOW01000002">
    <property type="protein sequence ID" value="KAB7517065.1"/>
    <property type="molecule type" value="Genomic_DNA"/>
</dbReference>
<dbReference type="RefSeq" id="WP_152119947.1">
    <property type="nucleotide sequence ID" value="NZ_QJOW01000002.1"/>
</dbReference>
<accession>A0A5N5UEB7</accession>
<dbReference type="EMBL" id="QMDY01000001">
    <property type="protein sequence ID" value="KAB7519807.1"/>
    <property type="molecule type" value="Genomic_DNA"/>
</dbReference>
<evidence type="ECO:0000313" key="2">
    <source>
        <dbReference type="EMBL" id="KAB7515720.1"/>
    </source>
</evidence>